<reference evidence="11 12" key="1">
    <citation type="submission" date="2018-09" db="EMBL/GenBank/DDBJ databases">
        <title>Genome sequencing of strain 6GH32-13.</title>
        <authorList>
            <person name="Weon H.-Y."/>
            <person name="Heo J."/>
            <person name="Kwon S.-W."/>
        </authorList>
    </citation>
    <scope>NUCLEOTIDE SEQUENCE [LARGE SCALE GENOMIC DNA]</scope>
    <source>
        <strain evidence="11 12">5GH32-13</strain>
    </source>
</reference>
<evidence type="ECO:0000256" key="2">
    <source>
        <dbReference type="ARBA" id="ARBA00005228"/>
    </source>
</evidence>
<accession>A0A3B7MID2</accession>
<dbReference type="EC" id="3.4.21.26" evidence="3"/>
<comment type="similarity">
    <text evidence="2">Belongs to the peptidase S9A family.</text>
</comment>
<dbReference type="Pfam" id="PF00326">
    <property type="entry name" value="Peptidase_S9"/>
    <property type="match status" value="1"/>
</dbReference>
<dbReference type="GO" id="GO:0004252">
    <property type="term" value="F:serine-type endopeptidase activity"/>
    <property type="evidence" value="ECO:0007669"/>
    <property type="project" value="UniProtKB-EC"/>
</dbReference>
<dbReference type="InterPro" id="IPR001375">
    <property type="entry name" value="Peptidase_S9_cat"/>
</dbReference>
<protein>
    <recommendedName>
        <fullName evidence="3">prolyl oligopeptidase</fullName>
        <ecNumber evidence="3">3.4.21.26</ecNumber>
    </recommendedName>
    <alternativeName>
        <fullName evidence="8">Proline-specific endopeptidase</fullName>
    </alternativeName>
</protein>
<evidence type="ECO:0000256" key="3">
    <source>
        <dbReference type="ARBA" id="ARBA00011897"/>
    </source>
</evidence>
<evidence type="ECO:0000313" key="11">
    <source>
        <dbReference type="EMBL" id="AXY72979.1"/>
    </source>
</evidence>
<dbReference type="GO" id="GO:0006508">
    <property type="term" value="P:proteolysis"/>
    <property type="evidence" value="ECO:0007669"/>
    <property type="project" value="UniProtKB-KW"/>
</dbReference>
<dbReference type="Pfam" id="PF02897">
    <property type="entry name" value="Peptidase_S9_N"/>
    <property type="match status" value="1"/>
</dbReference>
<dbReference type="PANTHER" id="PTHR42881">
    <property type="entry name" value="PROLYL ENDOPEPTIDASE"/>
    <property type="match status" value="1"/>
</dbReference>
<keyword evidence="12" id="KW-1185">Reference proteome</keyword>
<feature type="domain" description="Peptidase S9 prolyl oligopeptidase catalytic" evidence="9">
    <location>
        <begin position="489"/>
        <end position="700"/>
    </location>
</feature>
<dbReference type="KEGG" id="pseg:D3H65_02905"/>
<evidence type="ECO:0000256" key="1">
    <source>
        <dbReference type="ARBA" id="ARBA00001070"/>
    </source>
</evidence>
<feature type="domain" description="Peptidase S9A N-terminal" evidence="10">
    <location>
        <begin position="25"/>
        <end position="429"/>
    </location>
</feature>
<dbReference type="FunFam" id="3.40.50.1820:FF:000005">
    <property type="entry name" value="Prolyl endopeptidase"/>
    <property type="match status" value="1"/>
</dbReference>
<dbReference type="SUPFAM" id="SSF50993">
    <property type="entry name" value="Peptidase/esterase 'gauge' domain"/>
    <property type="match status" value="1"/>
</dbReference>
<dbReference type="AlphaFoldDB" id="A0A3B7MID2"/>
<comment type="function">
    <text evidence="7">Cleaves peptide bonds on the C-terminal side of prolyl residues within peptides that are up to approximately 30 amino acids long. Has an absolute requirement for an X-Pro bond in the trans configuration immediately preceding the Pro-Y scissible bond.</text>
</comment>
<name>A0A3B7MID2_9BACT</name>
<organism evidence="11 12">
    <name type="scientific">Paraflavitalea soli</name>
    <dbReference type="NCBI Taxonomy" id="2315862"/>
    <lineage>
        <taxon>Bacteria</taxon>
        <taxon>Pseudomonadati</taxon>
        <taxon>Bacteroidota</taxon>
        <taxon>Chitinophagia</taxon>
        <taxon>Chitinophagales</taxon>
        <taxon>Chitinophagaceae</taxon>
        <taxon>Paraflavitalea</taxon>
    </lineage>
</organism>
<keyword evidence="4" id="KW-0645">Protease</keyword>
<dbReference type="InterPro" id="IPR051167">
    <property type="entry name" value="Prolyl_oligopep/macrocyclase"/>
</dbReference>
<proteinExistence type="inferred from homology"/>
<keyword evidence="6" id="KW-0720">Serine protease</keyword>
<dbReference type="InterPro" id="IPR023302">
    <property type="entry name" value="Pept_S9A_N"/>
</dbReference>
<dbReference type="Gene3D" id="3.40.50.1820">
    <property type="entry name" value="alpha/beta hydrolase"/>
    <property type="match status" value="1"/>
</dbReference>
<gene>
    <name evidence="11" type="ORF">D3H65_02905</name>
</gene>
<evidence type="ECO:0000313" key="12">
    <source>
        <dbReference type="Proteomes" id="UP000263900"/>
    </source>
</evidence>
<evidence type="ECO:0000256" key="8">
    <source>
        <dbReference type="ARBA" id="ARBA00081187"/>
    </source>
</evidence>
<evidence type="ECO:0000256" key="7">
    <source>
        <dbReference type="ARBA" id="ARBA00060121"/>
    </source>
</evidence>
<evidence type="ECO:0000256" key="4">
    <source>
        <dbReference type="ARBA" id="ARBA00022670"/>
    </source>
</evidence>
<dbReference type="InterPro" id="IPR029058">
    <property type="entry name" value="AB_hydrolase_fold"/>
</dbReference>
<dbReference type="GO" id="GO:0070012">
    <property type="term" value="F:oligopeptidase activity"/>
    <property type="evidence" value="ECO:0007669"/>
    <property type="project" value="TreeGrafter"/>
</dbReference>
<evidence type="ECO:0000256" key="6">
    <source>
        <dbReference type="ARBA" id="ARBA00022825"/>
    </source>
</evidence>
<evidence type="ECO:0000259" key="10">
    <source>
        <dbReference type="Pfam" id="PF02897"/>
    </source>
</evidence>
<dbReference type="PRINTS" id="PR00862">
    <property type="entry name" value="PROLIGOPTASE"/>
</dbReference>
<dbReference type="PANTHER" id="PTHR42881:SF2">
    <property type="entry name" value="PROLYL ENDOPEPTIDASE"/>
    <property type="match status" value="1"/>
</dbReference>
<keyword evidence="5" id="KW-0378">Hydrolase</keyword>
<dbReference type="Gene3D" id="2.130.10.120">
    <property type="entry name" value="Prolyl oligopeptidase, N-terminal domain"/>
    <property type="match status" value="1"/>
</dbReference>
<dbReference type="SUPFAM" id="SSF53474">
    <property type="entry name" value="alpha/beta-Hydrolases"/>
    <property type="match status" value="1"/>
</dbReference>
<comment type="catalytic activity">
    <reaction evidence="1">
        <text>Hydrolysis of Pro-|-Xaa &gt;&gt; Ala-|-Xaa in oligopeptides.</text>
        <dbReference type="EC" id="3.4.21.26"/>
    </reaction>
</comment>
<sequence length="717" mass="80652">MIKNYIISLMTFTAYTASLGQTSYPVTKKVDHVDDYQGTKVADPYRWLEDDNSAETKAWVEAQNKVTFEFLNKIPYRAQMKKRIEELINYPRYSAPDRNAGFFYFYKNDGLQNQAVLYRQKGLDGVPELVMDANKLSPDGTTQLTNFDLSKDGKYAVWGISKGGSDWHTYYVRDMHTGKDLADSILWVKVSGASWQGHGFYYSRYPAPEKGKELSSKNENHQVWFHTAGTSQAQDELVYEDKANPQRFHGVSVSEDERFAYLFINDRGKGLQGNALYYRDSKSGDNKFKPIVAEVGQFRYSPIDNDGDKILLYTNDGAENNRIMLFDPAHPARENWKEIVAERPEPMQNAGTAGGRLYLSYLKDVTTRVYEHDYAGKLLKEIKLPGLGTVGGFGGYKDDKIVFYTFTSFTFPPTIYKYDIATGVSTVFRRPEVAFNPEDYETKQVFYPSKDGTKVPMFIVFRKGLKLDGTNPTMLYAYGGFNISSLPGFSASLIPFLEQGGVYALANLRGGAEYGEAWHEAGMRFKKQNVFDDFIAGAEYLIKNKYTSSQRLAIRGGSNGGLLVGAVMNQRPELFKVAIPQVGVMDMLRFHKFTIGWNWIAEYGSSDSAADFKNLYAYSPIHNLKAGVNYPATLITTADHDDRVVPAHSFKYAATLQEKHKGANPVMIRIDTNSGHGASNTAKNIETIADIYCFIFTNMGYTPKFKNGSGTEGKKGF</sequence>
<evidence type="ECO:0000256" key="5">
    <source>
        <dbReference type="ARBA" id="ARBA00022801"/>
    </source>
</evidence>
<dbReference type="OrthoDB" id="9801421at2"/>
<dbReference type="GO" id="GO:0005829">
    <property type="term" value="C:cytosol"/>
    <property type="evidence" value="ECO:0007669"/>
    <property type="project" value="TreeGrafter"/>
</dbReference>
<dbReference type="EMBL" id="CP032157">
    <property type="protein sequence ID" value="AXY72979.1"/>
    <property type="molecule type" value="Genomic_DNA"/>
</dbReference>
<dbReference type="Proteomes" id="UP000263900">
    <property type="component" value="Chromosome"/>
</dbReference>
<dbReference type="InterPro" id="IPR002470">
    <property type="entry name" value="Peptidase_S9A"/>
</dbReference>
<evidence type="ECO:0000259" key="9">
    <source>
        <dbReference type="Pfam" id="PF00326"/>
    </source>
</evidence>